<gene>
    <name evidence="1" type="ORF">ACFFIX_25085</name>
</gene>
<proteinExistence type="predicted"/>
<keyword evidence="2" id="KW-1185">Reference proteome</keyword>
<sequence>MYNTIMNASARKGNTMNIKDFAEYTIELFSSLVLSDIEEFIVNGKATKNHEMLLEWLEWLESNRDDFTDETFNLVISQFQIDIGAMPIWFADKNYQDKVLECFKDYFGENKYFYDMFKTLYETGLIEDGLR</sequence>
<reference evidence="1 2" key="1">
    <citation type="submission" date="2024-09" db="EMBL/GenBank/DDBJ databases">
        <authorList>
            <person name="Sun Q."/>
            <person name="Mori K."/>
        </authorList>
    </citation>
    <scope>NUCLEOTIDE SEQUENCE [LARGE SCALE GENOMIC DNA]</scope>
    <source>
        <strain evidence="1 2">CCM 7228</strain>
    </source>
</reference>
<name>A0ABV6GLN1_9BACI</name>
<comment type="caution">
    <text evidence="1">The sequence shown here is derived from an EMBL/GenBank/DDBJ whole genome shotgun (WGS) entry which is preliminary data.</text>
</comment>
<evidence type="ECO:0000313" key="2">
    <source>
        <dbReference type="Proteomes" id="UP001589854"/>
    </source>
</evidence>
<accession>A0ABV6GLN1</accession>
<organism evidence="1 2">
    <name type="scientific">Metabacillus herbersteinensis</name>
    <dbReference type="NCBI Taxonomy" id="283816"/>
    <lineage>
        <taxon>Bacteria</taxon>
        <taxon>Bacillati</taxon>
        <taxon>Bacillota</taxon>
        <taxon>Bacilli</taxon>
        <taxon>Bacillales</taxon>
        <taxon>Bacillaceae</taxon>
        <taxon>Metabacillus</taxon>
    </lineage>
</organism>
<dbReference type="EMBL" id="JBHLVO010000040">
    <property type="protein sequence ID" value="MFC0274605.1"/>
    <property type="molecule type" value="Genomic_DNA"/>
</dbReference>
<dbReference type="RefSeq" id="WP_378939024.1">
    <property type="nucleotide sequence ID" value="NZ_JBHLVO010000040.1"/>
</dbReference>
<evidence type="ECO:0000313" key="1">
    <source>
        <dbReference type="EMBL" id="MFC0274605.1"/>
    </source>
</evidence>
<dbReference type="Proteomes" id="UP001589854">
    <property type="component" value="Unassembled WGS sequence"/>
</dbReference>
<protein>
    <submittedName>
        <fullName evidence="1">Uncharacterized protein</fullName>
    </submittedName>
</protein>